<dbReference type="PANTHER" id="PTHR10954">
    <property type="entry name" value="RIBONUCLEASE H2 SUBUNIT A"/>
    <property type="match status" value="1"/>
</dbReference>
<keyword evidence="9 10" id="KW-0378">Hydrolase</keyword>
<dbReference type="InterPro" id="IPR023160">
    <property type="entry name" value="RNase_HII_hlx-loop-hlx_cap_dom"/>
</dbReference>
<dbReference type="GO" id="GO:0004523">
    <property type="term" value="F:RNA-DNA hybrid ribonuclease activity"/>
    <property type="evidence" value="ECO:0007669"/>
    <property type="project" value="UniProtKB-UniRule"/>
</dbReference>
<evidence type="ECO:0000256" key="9">
    <source>
        <dbReference type="ARBA" id="ARBA00022801"/>
    </source>
</evidence>
<dbReference type="InterPro" id="IPR012337">
    <property type="entry name" value="RNaseH-like_sf"/>
</dbReference>
<dbReference type="GO" id="GO:0043137">
    <property type="term" value="P:DNA replication, removal of RNA primer"/>
    <property type="evidence" value="ECO:0007669"/>
    <property type="project" value="TreeGrafter"/>
</dbReference>
<name>A0A7J3ZLG2_9CREN</name>
<evidence type="ECO:0000313" key="13">
    <source>
        <dbReference type="EMBL" id="HHQ80941.1"/>
    </source>
</evidence>
<dbReference type="InterPro" id="IPR036397">
    <property type="entry name" value="RNaseH_sf"/>
</dbReference>
<evidence type="ECO:0000256" key="1">
    <source>
        <dbReference type="ARBA" id="ARBA00000077"/>
    </source>
</evidence>
<evidence type="ECO:0000256" key="10">
    <source>
        <dbReference type="PROSITE-ProRule" id="PRU01319"/>
    </source>
</evidence>
<evidence type="ECO:0000256" key="3">
    <source>
        <dbReference type="ARBA" id="ARBA00004065"/>
    </source>
</evidence>
<evidence type="ECO:0000256" key="8">
    <source>
        <dbReference type="ARBA" id="ARBA00022759"/>
    </source>
</evidence>
<dbReference type="NCBIfam" id="TIGR00729">
    <property type="entry name" value="ribonuclease HII"/>
    <property type="match status" value="1"/>
</dbReference>
<dbReference type="PROSITE" id="PS51975">
    <property type="entry name" value="RNASE_H_2"/>
    <property type="match status" value="1"/>
</dbReference>
<feature type="binding site" evidence="10">
    <location>
        <position position="7"/>
    </location>
    <ligand>
        <name>a divalent metal cation</name>
        <dbReference type="ChEBI" id="CHEBI:60240"/>
    </ligand>
</feature>
<comment type="function">
    <text evidence="3 11">Endonuclease that specifically degrades the RNA of RNA-DNA hybrids.</text>
</comment>
<comment type="caution">
    <text evidence="13">The sequence shown here is derived from an EMBL/GenBank/DDBJ whole genome shotgun (WGS) entry which is preliminary data.</text>
</comment>
<dbReference type="InterPro" id="IPR001352">
    <property type="entry name" value="RNase_HII/HIII"/>
</dbReference>
<dbReference type="GO" id="GO:0003723">
    <property type="term" value="F:RNA binding"/>
    <property type="evidence" value="ECO:0007669"/>
    <property type="project" value="UniProtKB-UniRule"/>
</dbReference>
<evidence type="ECO:0000256" key="7">
    <source>
        <dbReference type="ARBA" id="ARBA00022723"/>
    </source>
</evidence>
<dbReference type="InterPro" id="IPR024567">
    <property type="entry name" value="RNase_HII/HIII_dom"/>
</dbReference>
<dbReference type="EMBL" id="DRZC01000079">
    <property type="protein sequence ID" value="HHQ80941.1"/>
    <property type="molecule type" value="Genomic_DNA"/>
</dbReference>
<dbReference type="GO" id="GO:0032299">
    <property type="term" value="C:ribonuclease H2 complex"/>
    <property type="evidence" value="ECO:0007669"/>
    <property type="project" value="TreeGrafter"/>
</dbReference>
<dbReference type="PANTHER" id="PTHR10954:SF23">
    <property type="entry name" value="RIBONUCLEASE"/>
    <property type="match status" value="1"/>
</dbReference>
<comment type="cofactor">
    <cofactor evidence="10">
        <name>Mn(2+)</name>
        <dbReference type="ChEBI" id="CHEBI:29035"/>
    </cofactor>
    <cofactor evidence="10">
        <name>Mg(2+)</name>
        <dbReference type="ChEBI" id="CHEBI:18420"/>
    </cofactor>
    <text evidence="10">Manganese or magnesium. Binds 1 divalent metal ion per monomer in the absence of substrate. May bind a second metal ion after substrate binding.</text>
</comment>
<evidence type="ECO:0000256" key="11">
    <source>
        <dbReference type="RuleBase" id="RU003515"/>
    </source>
</evidence>
<feature type="binding site" evidence="10">
    <location>
        <position position="8"/>
    </location>
    <ligand>
        <name>a divalent metal cation</name>
        <dbReference type="ChEBI" id="CHEBI:60240"/>
    </ligand>
</feature>
<dbReference type="Gene3D" id="3.30.420.10">
    <property type="entry name" value="Ribonuclease H-like superfamily/Ribonuclease H"/>
    <property type="match status" value="1"/>
</dbReference>
<keyword evidence="6 10" id="KW-0540">Nuclease</keyword>
<dbReference type="GO" id="GO:0046872">
    <property type="term" value="F:metal ion binding"/>
    <property type="evidence" value="ECO:0007669"/>
    <property type="project" value="UniProtKB-KW"/>
</dbReference>
<keyword evidence="7 10" id="KW-0479">Metal-binding</keyword>
<evidence type="ECO:0000256" key="6">
    <source>
        <dbReference type="ARBA" id="ARBA00022722"/>
    </source>
</evidence>
<dbReference type="SUPFAM" id="SSF53098">
    <property type="entry name" value="Ribonuclease H-like"/>
    <property type="match status" value="1"/>
</dbReference>
<gene>
    <name evidence="13" type="primary">rnhB</name>
    <name evidence="13" type="ORF">ENM78_05790</name>
</gene>
<evidence type="ECO:0000256" key="4">
    <source>
        <dbReference type="ARBA" id="ARBA00004496"/>
    </source>
</evidence>
<feature type="binding site" evidence="10">
    <location>
        <position position="106"/>
    </location>
    <ligand>
        <name>a divalent metal cation</name>
        <dbReference type="ChEBI" id="CHEBI:60240"/>
    </ligand>
</feature>
<dbReference type="CDD" id="cd07180">
    <property type="entry name" value="RNase_HII_archaea_like"/>
    <property type="match status" value="1"/>
</dbReference>
<dbReference type="Gene3D" id="1.10.10.460">
    <property type="entry name" value="Ribonuclease hii. Domain 2"/>
    <property type="match status" value="1"/>
</dbReference>
<comment type="similarity">
    <text evidence="11">Belongs to the RNase HII family.</text>
</comment>
<reference evidence="13" key="1">
    <citation type="journal article" date="2020" name="mSystems">
        <title>Genome- and Community-Level Interaction Insights into Carbon Utilization and Element Cycling Functions of Hydrothermarchaeota in Hydrothermal Sediment.</title>
        <authorList>
            <person name="Zhou Z."/>
            <person name="Liu Y."/>
            <person name="Xu W."/>
            <person name="Pan J."/>
            <person name="Luo Z.H."/>
            <person name="Li M."/>
        </authorList>
    </citation>
    <scope>NUCLEOTIDE SEQUENCE [LARGE SCALE GENOMIC DNA]</scope>
    <source>
        <strain evidence="13">SpSt-1116</strain>
    </source>
</reference>
<keyword evidence="8 10" id="KW-0255">Endonuclease</keyword>
<evidence type="ECO:0000256" key="2">
    <source>
        <dbReference type="ARBA" id="ARBA00001946"/>
    </source>
</evidence>
<keyword evidence="5" id="KW-0963">Cytoplasm</keyword>
<feature type="domain" description="RNase H type-2" evidence="12">
    <location>
        <begin position="1"/>
        <end position="206"/>
    </location>
</feature>
<organism evidence="13">
    <name type="scientific">Fervidicoccus fontis</name>
    <dbReference type="NCBI Taxonomy" id="683846"/>
    <lineage>
        <taxon>Archaea</taxon>
        <taxon>Thermoproteota</taxon>
        <taxon>Thermoprotei</taxon>
        <taxon>Fervidicoccales</taxon>
        <taxon>Fervidicoccaceae</taxon>
        <taxon>Fervidicoccus</taxon>
    </lineage>
</organism>
<dbReference type="Pfam" id="PF01351">
    <property type="entry name" value="RNase_HII"/>
    <property type="match status" value="1"/>
</dbReference>
<dbReference type="GO" id="GO:0006298">
    <property type="term" value="P:mismatch repair"/>
    <property type="evidence" value="ECO:0007669"/>
    <property type="project" value="TreeGrafter"/>
</dbReference>
<dbReference type="AlphaFoldDB" id="A0A7J3ZLG2"/>
<comment type="subcellular location">
    <subcellularLocation>
        <location evidence="4">Cytoplasm</location>
    </subcellularLocation>
</comment>
<proteinExistence type="inferred from homology"/>
<evidence type="ECO:0000256" key="5">
    <source>
        <dbReference type="ARBA" id="ARBA00022490"/>
    </source>
</evidence>
<comment type="catalytic activity">
    <reaction evidence="1 10 11">
        <text>Endonucleolytic cleavage to 5'-phosphomonoester.</text>
        <dbReference type="EC" id="3.1.26.4"/>
    </reaction>
</comment>
<dbReference type="InterPro" id="IPR004649">
    <property type="entry name" value="RNase_H2_suA"/>
</dbReference>
<evidence type="ECO:0000259" key="12">
    <source>
        <dbReference type="PROSITE" id="PS51975"/>
    </source>
</evidence>
<comment type="cofactor">
    <cofactor evidence="2">
        <name>Mg(2+)</name>
        <dbReference type="ChEBI" id="CHEBI:18420"/>
    </cofactor>
</comment>
<dbReference type="GO" id="GO:0005737">
    <property type="term" value="C:cytoplasm"/>
    <property type="evidence" value="ECO:0007669"/>
    <property type="project" value="UniProtKB-SubCell"/>
</dbReference>
<accession>A0A7J3ZLG2</accession>
<protein>
    <recommendedName>
        <fullName evidence="11">Ribonuclease</fullName>
        <ecNumber evidence="11">3.1.26.4</ecNumber>
    </recommendedName>
</protein>
<sequence>MFRLGIDEAGRGSLIGPLVVAGVLISREGTERLKKLGIRDSKELTPSQREDLLTRILEGSAWHAVIMYPPTVIDLYNLNRLTFTAVRDLVMHASTKGFKIERIVVDMIGGARRKNKILALPSGAEVIMEVGADKRYVEVSAASILAKVTRDRVLQAYREEYGVEGSGYPSDRRTVDWIIKNKNRLPLEIIRTRWSTLRKYGLNLRRAGSNE</sequence>
<dbReference type="EC" id="3.1.26.4" evidence="11"/>